<organism evidence="6 7">
    <name type="scientific">Nocardia panacis</name>
    <dbReference type="NCBI Taxonomy" id="2340916"/>
    <lineage>
        <taxon>Bacteria</taxon>
        <taxon>Bacillati</taxon>
        <taxon>Actinomycetota</taxon>
        <taxon>Actinomycetes</taxon>
        <taxon>Mycobacteriales</taxon>
        <taxon>Nocardiaceae</taxon>
        <taxon>Nocardia</taxon>
    </lineage>
</organism>
<feature type="domain" description="Tetracyclin repressor-like C-terminal" evidence="5">
    <location>
        <begin position="96"/>
        <end position="172"/>
    </location>
</feature>
<evidence type="ECO:0000256" key="2">
    <source>
        <dbReference type="ARBA" id="ARBA00023125"/>
    </source>
</evidence>
<keyword evidence="1" id="KW-0805">Transcription regulation</keyword>
<dbReference type="InterPro" id="IPR009057">
    <property type="entry name" value="Homeodomain-like_sf"/>
</dbReference>
<sequence>MATGRPREFDLDERLGRAMRVFWRQGYEGTALADLTEAMGINKPSLYAAYGNKAALFLKAVDHYEAGPASYVGRALAAPTARATAEALMRGAIELTTSGPGGCLFVQGALATGAQGAQVRDELAARRRAAHVSMRERFERACAEGDLAPDVDADALARSIWATTYGLSVLAAGGATVAELSRAMDMALAGWPGSH</sequence>
<reference evidence="6 7" key="1">
    <citation type="submission" date="2018-09" db="EMBL/GenBank/DDBJ databases">
        <title>YIM PH21274 draft genome.</title>
        <authorList>
            <person name="Miao C."/>
        </authorList>
    </citation>
    <scope>NUCLEOTIDE SEQUENCE [LARGE SCALE GENOMIC DNA]</scope>
    <source>
        <strain evidence="6 7">YIM PH 21724</strain>
    </source>
</reference>
<dbReference type="SUPFAM" id="SSF46689">
    <property type="entry name" value="Homeodomain-like"/>
    <property type="match status" value="1"/>
</dbReference>
<gene>
    <name evidence="6" type="ORF">D5S18_27530</name>
</gene>
<dbReference type="SUPFAM" id="SSF48498">
    <property type="entry name" value="Tetracyclin repressor-like, C-terminal domain"/>
    <property type="match status" value="1"/>
</dbReference>
<evidence type="ECO:0000313" key="6">
    <source>
        <dbReference type="EMBL" id="RJO70930.1"/>
    </source>
</evidence>
<evidence type="ECO:0000259" key="4">
    <source>
        <dbReference type="Pfam" id="PF00440"/>
    </source>
</evidence>
<keyword evidence="3" id="KW-0804">Transcription</keyword>
<dbReference type="EMBL" id="QZFU01000036">
    <property type="protein sequence ID" value="RJO70930.1"/>
    <property type="molecule type" value="Genomic_DNA"/>
</dbReference>
<dbReference type="Proteomes" id="UP000266677">
    <property type="component" value="Unassembled WGS sequence"/>
</dbReference>
<keyword evidence="2" id="KW-0238">DNA-binding</keyword>
<keyword evidence="7" id="KW-1185">Reference proteome</keyword>
<evidence type="ECO:0000313" key="7">
    <source>
        <dbReference type="Proteomes" id="UP000266677"/>
    </source>
</evidence>
<dbReference type="Pfam" id="PF16925">
    <property type="entry name" value="TetR_C_13"/>
    <property type="match status" value="1"/>
</dbReference>
<protein>
    <submittedName>
        <fullName evidence="6">TetR/AcrR family transcriptional regulator</fullName>
    </submittedName>
</protein>
<dbReference type="InterPro" id="IPR001647">
    <property type="entry name" value="HTH_TetR"/>
</dbReference>
<proteinExistence type="predicted"/>
<dbReference type="AlphaFoldDB" id="A0A3A4KBT0"/>
<dbReference type="Gene3D" id="1.10.357.10">
    <property type="entry name" value="Tetracycline Repressor, domain 2"/>
    <property type="match status" value="1"/>
</dbReference>
<evidence type="ECO:0000256" key="1">
    <source>
        <dbReference type="ARBA" id="ARBA00023015"/>
    </source>
</evidence>
<dbReference type="InterPro" id="IPR036271">
    <property type="entry name" value="Tet_transcr_reg_TetR-rel_C_sf"/>
</dbReference>
<evidence type="ECO:0000256" key="3">
    <source>
        <dbReference type="ARBA" id="ARBA00023163"/>
    </source>
</evidence>
<comment type="caution">
    <text evidence="6">The sequence shown here is derived from an EMBL/GenBank/DDBJ whole genome shotgun (WGS) entry which is preliminary data.</text>
</comment>
<dbReference type="RefSeq" id="WP_120043987.1">
    <property type="nucleotide sequence ID" value="NZ_QZFU01000036.1"/>
</dbReference>
<dbReference type="GO" id="GO:0003677">
    <property type="term" value="F:DNA binding"/>
    <property type="evidence" value="ECO:0007669"/>
    <property type="project" value="UniProtKB-KW"/>
</dbReference>
<feature type="domain" description="HTH tetR-type" evidence="4">
    <location>
        <begin position="17"/>
        <end position="58"/>
    </location>
</feature>
<dbReference type="PANTHER" id="PTHR47506">
    <property type="entry name" value="TRANSCRIPTIONAL REGULATORY PROTEIN"/>
    <property type="match status" value="1"/>
</dbReference>
<name>A0A3A4KBT0_9NOCA</name>
<dbReference type="PANTHER" id="PTHR47506:SF1">
    <property type="entry name" value="HTH-TYPE TRANSCRIPTIONAL REGULATOR YJDC"/>
    <property type="match status" value="1"/>
</dbReference>
<dbReference type="Gene3D" id="1.10.10.60">
    <property type="entry name" value="Homeodomain-like"/>
    <property type="match status" value="1"/>
</dbReference>
<dbReference type="Pfam" id="PF00440">
    <property type="entry name" value="TetR_N"/>
    <property type="match status" value="1"/>
</dbReference>
<dbReference type="OrthoDB" id="9805134at2"/>
<accession>A0A3A4KBT0</accession>
<dbReference type="InterPro" id="IPR011075">
    <property type="entry name" value="TetR_C"/>
</dbReference>
<evidence type="ECO:0000259" key="5">
    <source>
        <dbReference type="Pfam" id="PF16925"/>
    </source>
</evidence>